<dbReference type="Proteomes" id="UP000014760">
    <property type="component" value="Unassembled WGS sequence"/>
</dbReference>
<dbReference type="STRING" id="283909.R7TUF7"/>
<proteinExistence type="predicted"/>
<evidence type="ECO:0000313" key="6">
    <source>
        <dbReference type="EMBL" id="ELT95106.1"/>
    </source>
</evidence>
<evidence type="ECO:0000313" key="8">
    <source>
        <dbReference type="Proteomes" id="UP000014760"/>
    </source>
</evidence>
<feature type="region of interest" description="Disordered" evidence="4">
    <location>
        <begin position="368"/>
        <end position="387"/>
    </location>
</feature>
<dbReference type="AlphaFoldDB" id="R7TUF7"/>
<dbReference type="EMBL" id="KB309217">
    <property type="protein sequence ID" value="ELT95106.1"/>
    <property type="molecule type" value="Genomic_DNA"/>
</dbReference>
<dbReference type="EnsemblMetazoa" id="CapteT202993">
    <property type="protein sequence ID" value="CapteP202993"/>
    <property type="gene ID" value="CapteG202993"/>
</dbReference>
<feature type="compositionally biased region" description="Low complexity" evidence="4">
    <location>
        <begin position="296"/>
        <end position="317"/>
    </location>
</feature>
<evidence type="ECO:0000256" key="3">
    <source>
        <dbReference type="ARBA" id="ARBA00022833"/>
    </source>
</evidence>
<keyword evidence="3" id="KW-0862">Zinc</keyword>
<dbReference type="GO" id="GO:0005737">
    <property type="term" value="C:cytoplasm"/>
    <property type="evidence" value="ECO:0007669"/>
    <property type="project" value="TreeGrafter"/>
</dbReference>
<keyword evidence="2" id="KW-0863">Zinc-finger</keyword>
<dbReference type="InterPro" id="IPR048839">
    <property type="entry name" value="SPATA2_PUB-like"/>
</dbReference>
<dbReference type="Pfam" id="PF21388">
    <property type="entry name" value="SPATA2_PUB-like"/>
    <property type="match status" value="1"/>
</dbReference>
<dbReference type="GO" id="GO:0008270">
    <property type="term" value="F:zinc ion binding"/>
    <property type="evidence" value="ECO:0007669"/>
    <property type="project" value="UniProtKB-KW"/>
</dbReference>
<name>R7TUF7_CAPTE</name>
<keyword evidence="8" id="KW-1185">Reference proteome</keyword>
<keyword evidence="1" id="KW-0479">Metal-binding</keyword>
<accession>R7TUF7</accession>
<dbReference type="HOGENOM" id="CLU_510292_0_0_1"/>
<dbReference type="InterPro" id="IPR001876">
    <property type="entry name" value="Znf_RanBP2"/>
</dbReference>
<feature type="region of interest" description="Disordered" evidence="4">
    <location>
        <begin position="292"/>
        <end position="325"/>
    </location>
</feature>
<feature type="compositionally biased region" description="Polar residues" evidence="4">
    <location>
        <begin position="368"/>
        <end position="378"/>
    </location>
</feature>
<feature type="region of interest" description="Disordered" evidence="4">
    <location>
        <begin position="396"/>
        <end position="415"/>
    </location>
</feature>
<evidence type="ECO:0000313" key="7">
    <source>
        <dbReference type="EnsemblMetazoa" id="CapteP202993"/>
    </source>
</evidence>
<protein>
    <recommendedName>
        <fullName evidence="5">RanBP2-type domain-containing protein</fullName>
    </recommendedName>
</protein>
<dbReference type="EMBL" id="AMQN01002436">
    <property type="status" value="NOT_ANNOTATED_CDS"/>
    <property type="molecule type" value="Genomic_DNA"/>
</dbReference>
<dbReference type="PROSITE" id="PS01358">
    <property type="entry name" value="ZF_RANBP2_1"/>
    <property type="match status" value="1"/>
</dbReference>
<sequence length="579" mass="64254">MKDPKSGLWISRDLNNAHPYLVMVIADIVKMENEFMASSRLPHPKLHGRQMIIYWINGIMASGSQEVKPLNNKEDFVHAYKRQVVLERDSRECNRDLLKKPSLHFLRSAKLTETLSSVCLEVLEQNVNYDLRWEPRKGVGVCRTFEDLMLQLADSPWKKEFYTFKLFSGYYRTVVAKSLLDADRLLELGGYDMDLSGHQMTLKQPPVPDRILRAAAELFLLALELQIQAEILCLVQAEGFKPCAVLKCRTSVAADNEASAQWIRSNCAPGHAPRPKPPPIAVDDPVYLEISDRSSSDSSISRRSLKSSSNETVSSGSVLDRNENVKEKAEPIYSVVKKTPKNSANADSYLYGFDPNHLHALRRSPNLSTKEATVLQPSPSEPPTKSPAPFPVTFSTFRPPNELQNSSTPRYTPSDSHYENIHLVAIGERVNMEKKSRPPTLSAIPVQLPSPPLPPGVNHLYANVSEANNDQRKFSGITASISSKYDALPSRRVTSPPNGHEGPMVVVGNRWQCLSCTSFNLQGTEICDICGKSRLKGAELTPLSTGGSQCPQCTLINFKGAMSCAACEQNLGTEEATYI</sequence>
<reference evidence="7" key="3">
    <citation type="submission" date="2015-06" db="UniProtKB">
        <authorList>
            <consortium name="EnsemblMetazoa"/>
        </authorList>
    </citation>
    <scope>IDENTIFICATION</scope>
</reference>
<organism evidence="6">
    <name type="scientific">Capitella teleta</name>
    <name type="common">Polychaete worm</name>
    <dbReference type="NCBI Taxonomy" id="283909"/>
    <lineage>
        <taxon>Eukaryota</taxon>
        <taxon>Metazoa</taxon>
        <taxon>Spiralia</taxon>
        <taxon>Lophotrochozoa</taxon>
        <taxon>Annelida</taxon>
        <taxon>Polychaeta</taxon>
        <taxon>Sedentaria</taxon>
        <taxon>Scolecida</taxon>
        <taxon>Capitellidae</taxon>
        <taxon>Capitella</taxon>
    </lineage>
</organism>
<feature type="domain" description="RanBP2-type" evidence="5">
    <location>
        <begin position="511"/>
        <end position="530"/>
    </location>
</feature>
<dbReference type="PANTHER" id="PTHR15326">
    <property type="entry name" value="SPERMATOGENESIS-ASSOCIATED PROTEIN 2/TAMOZHENNIC"/>
    <property type="match status" value="1"/>
</dbReference>
<evidence type="ECO:0000256" key="4">
    <source>
        <dbReference type="SAM" id="MobiDB-lite"/>
    </source>
</evidence>
<dbReference type="OMA" id="KHEVEAN"/>
<dbReference type="PANTHER" id="PTHR15326:SF2">
    <property type="entry name" value="PROTEIN TAMOZHENNIC"/>
    <property type="match status" value="1"/>
</dbReference>
<reference evidence="8" key="1">
    <citation type="submission" date="2012-12" db="EMBL/GenBank/DDBJ databases">
        <authorList>
            <person name="Hellsten U."/>
            <person name="Grimwood J."/>
            <person name="Chapman J.A."/>
            <person name="Shapiro H."/>
            <person name="Aerts A."/>
            <person name="Otillar R.P."/>
            <person name="Terry A.Y."/>
            <person name="Boore J.L."/>
            <person name="Simakov O."/>
            <person name="Marletaz F."/>
            <person name="Cho S.-J."/>
            <person name="Edsinger-Gonzales E."/>
            <person name="Havlak P."/>
            <person name="Kuo D.-H."/>
            <person name="Larsson T."/>
            <person name="Lv J."/>
            <person name="Arendt D."/>
            <person name="Savage R."/>
            <person name="Osoegawa K."/>
            <person name="de Jong P."/>
            <person name="Lindberg D.R."/>
            <person name="Seaver E.C."/>
            <person name="Weisblat D.A."/>
            <person name="Putnam N.H."/>
            <person name="Grigoriev I.V."/>
            <person name="Rokhsar D.S."/>
        </authorList>
    </citation>
    <scope>NUCLEOTIDE SEQUENCE</scope>
    <source>
        <strain evidence="8">I ESC-2004</strain>
    </source>
</reference>
<evidence type="ECO:0000259" key="5">
    <source>
        <dbReference type="PROSITE" id="PS01358"/>
    </source>
</evidence>
<dbReference type="OrthoDB" id="9989817at2759"/>
<gene>
    <name evidence="6" type="ORF">CAPTEDRAFT_202993</name>
</gene>
<evidence type="ECO:0000256" key="2">
    <source>
        <dbReference type="ARBA" id="ARBA00022771"/>
    </source>
</evidence>
<dbReference type="SMART" id="SM00547">
    <property type="entry name" value="ZnF_RBZ"/>
    <property type="match status" value="2"/>
</dbReference>
<evidence type="ECO:0000256" key="1">
    <source>
        <dbReference type="ARBA" id="ARBA00022723"/>
    </source>
</evidence>
<reference evidence="6 8" key="2">
    <citation type="journal article" date="2013" name="Nature">
        <title>Insights into bilaterian evolution from three spiralian genomes.</title>
        <authorList>
            <person name="Simakov O."/>
            <person name="Marletaz F."/>
            <person name="Cho S.J."/>
            <person name="Edsinger-Gonzales E."/>
            <person name="Havlak P."/>
            <person name="Hellsten U."/>
            <person name="Kuo D.H."/>
            <person name="Larsson T."/>
            <person name="Lv J."/>
            <person name="Arendt D."/>
            <person name="Savage R."/>
            <person name="Osoegawa K."/>
            <person name="de Jong P."/>
            <person name="Grimwood J."/>
            <person name="Chapman J.A."/>
            <person name="Shapiro H."/>
            <person name="Aerts A."/>
            <person name="Otillar R.P."/>
            <person name="Terry A.Y."/>
            <person name="Boore J.L."/>
            <person name="Grigoriev I.V."/>
            <person name="Lindberg D.R."/>
            <person name="Seaver E.C."/>
            <person name="Weisblat D.A."/>
            <person name="Putnam N.H."/>
            <person name="Rokhsar D.S."/>
        </authorList>
    </citation>
    <scope>NUCLEOTIDE SEQUENCE</scope>
    <source>
        <strain evidence="6 8">I ESC-2004</strain>
    </source>
</reference>
<dbReference type="Gene3D" id="1.20.58.2190">
    <property type="match status" value="1"/>
</dbReference>